<dbReference type="Pfam" id="PF03161">
    <property type="entry name" value="LAGLIDADG_2"/>
    <property type="match status" value="1"/>
</dbReference>
<protein>
    <recommendedName>
        <fullName evidence="1">Homing endonuclease LAGLIDADG domain-containing protein</fullName>
    </recommendedName>
</protein>
<feature type="domain" description="Homing endonuclease LAGLIDADG" evidence="1">
    <location>
        <begin position="20"/>
        <end position="196"/>
    </location>
</feature>
<reference evidence="2" key="1">
    <citation type="submission" date="2018-07" db="EMBL/GenBank/DDBJ databases">
        <authorList>
            <person name="Quirk P.G."/>
            <person name="Krulwich T.A."/>
        </authorList>
    </citation>
    <scope>NUCLEOTIDE SEQUENCE</scope>
</reference>
<sequence>MPNLYNKKLAQISLSTSCKAIILGSILGDGCLKFYKPYKNARFWIRHSIVQKQYWEWKISQLDEIRTQKSERIQSPHDLSRKKKLFFQSAALEELTQIYKRTYKKNILQIKRTWLNHMTPLSLAIWWLDDGSIIKNGRNGVLCTDAFTKKELKILKRYFIIVWNVDVRIGQIHRMYKGEYRSVFRLYFNTTSLKKFFRIIMSSTPLPSMISKYCILYKDAELQQRWISEMILAFPMCEKEIMETIRQRKMQLKYFRK</sequence>
<accession>A0A386B108</accession>
<dbReference type="InterPro" id="IPR027434">
    <property type="entry name" value="Homing_endonucl"/>
</dbReference>
<dbReference type="SUPFAM" id="SSF55608">
    <property type="entry name" value="Homing endonucleases"/>
    <property type="match status" value="1"/>
</dbReference>
<evidence type="ECO:0000313" key="2">
    <source>
        <dbReference type="EMBL" id="AYC65375.1"/>
    </source>
</evidence>
<dbReference type="Gene3D" id="3.10.28.10">
    <property type="entry name" value="Homing endonucleases"/>
    <property type="match status" value="2"/>
</dbReference>
<dbReference type="AlphaFoldDB" id="A0A386B108"/>
<proteinExistence type="predicted"/>
<geneLocation type="chloroplast" evidence="2"/>
<evidence type="ECO:0000259" key="1">
    <source>
        <dbReference type="Pfam" id="PF03161"/>
    </source>
</evidence>
<dbReference type="InterPro" id="IPR004860">
    <property type="entry name" value="LAGLIDADG_dom"/>
</dbReference>
<reference evidence="2" key="2">
    <citation type="journal article" date="2019" name="Mol. Phylogenet. Evol.">
        <title>Reassessment of the classification of bryopsidales (chlorophyta) based on chloroplast phylogenomic analyses.</title>
        <authorList>
            <person name="Cremen M.C."/>
            <person name="Leliaert F."/>
            <person name="West J."/>
            <person name="Lam D.W."/>
            <person name="Shimada S."/>
            <person name="Lopez-Bautista J.M."/>
            <person name="Verbruggen H."/>
        </authorList>
    </citation>
    <scope>NUCLEOTIDE SEQUENCE</scope>
</reference>
<dbReference type="GO" id="GO:0004519">
    <property type="term" value="F:endonuclease activity"/>
    <property type="evidence" value="ECO:0007669"/>
    <property type="project" value="InterPro"/>
</dbReference>
<organism evidence="2">
    <name type="scientific">Pseudocodium devriesii</name>
    <dbReference type="NCBI Taxonomy" id="453070"/>
    <lineage>
        <taxon>Eukaryota</taxon>
        <taxon>Viridiplantae</taxon>
        <taxon>Chlorophyta</taxon>
        <taxon>core chlorophytes</taxon>
        <taxon>Ulvophyceae</taxon>
        <taxon>TCBD clade</taxon>
        <taxon>Bryopsidales</taxon>
        <taxon>Halimedineae</taxon>
        <taxon>Halimedaceae</taxon>
        <taxon>Pseudocodieae</taxon>
        <taxon>Pseudocodium</taxon>
    </lineage>
</organism>
<dbReference type="GeneID" id="38279253"/>
<keyword evidence="2" id="KW-0934">Plastid</keyword>
<keyword evidence="2" id="KW-0150">Chloroplast</keyword>
<name>A0A386B108_9CHLO</name>
<dbReference type="EMBL" id="MH591109">
    <property type="protein sequence ID" value="AYC65375.1"/>
    <property type="molecule type" value="Genomic_DNA"/>
</dbReference>
<gene>
    <name evidence="2" type="primary">orf257</name>
</gene>
<dbReference type="RefSeq" id="YP_009519333.1">
    <property type="nucleotide sequence ID" value="NC_039525.1"/>
</dbReference>